<dbReference type="InterPro" id="IPR015814">
    <property type="entry name" value="Pgluconate_DH_NAD-bd_C"/>
</dbReference>
<dbReference type="InterPro" id="IPR006115">
    <property type="entry name" value="6PGDH_NADP-bd"/>
</dbReference>
<dbReference type="SUPFAM" id="SSF51735">
    <property type="entry name" value="NAD(P)-binding Rossmann-fold domains"/>
    <property type="match status" value="1"/>
</dbReference>
<dbReference type="Gene3D" id="1.10.1040.10">
    <property type="entry name" value="N-(1-d-carboxylethyl)-l-norvaline Dehydrogenase, domain 2"/>
    <property type="match status" value="1"/>
</dbReference>
<evidence type="ECO:0000256" key="1">
    <source>
        <dbReference type="ARBA" id="ARBA00023002"/>
    </source>
</evidence>
<keyword evidence="6" id="KW-1185">Reference proteome</keyword>
<dbReference type="InterPro" id="IPR008927">
    <property type="entry name" value="6-PGluconate_DH-like_C_sf"/>
</dbReference>
<dbReference type="InterPro" id="IPR015815">
    <property type="entry name" value="HIBADH-related"/>
</dbReference>
<dbReference type="GO" id="GO:0016491">
    <property type="term" value="F:oxidoreductase activity"/>
    <property type="evidence" value="ECO:0007669"/>
    <property type="project" value="UniProtKB-KW"/>
</dbReference>
<name>A0A9J7ASY7_9PROT</name>
<dbReference type="SUPFAM" id="SSF48179">
    <property type="entry name" value="6-phosphogluconate dehydrogenase C-terminal domain-like"/>
    <property type="match status" value="1"/>
</dbReference>
<evidence type="ECO:0000259" key="4">
    <source>
        <dbReference type="Pfam" id="PF09130"/>
    </source>
</evidence>
<feature type="active site" evidence="2">
    <location>
        <position position="172"/>
    </location>
</feature>
<organism evidence="5 6">
    <name type="scientific">Nisaea acidiphila</name>
    <dbReference type="NCBI Taxonomy" id="1862145"/>
    <lineage>
        <taxon>Bacteria</taxon>
        <taxon>Pseudomonadati</taxon>
        <taxon>Pseudomonadota</taxon>
        <taxon>Alphaproteobacteria</taxon>
        <taxon>Rhodospirillales</taxon>
        <taxon>Thalassobaculaceae</taxon>
        <taxon>Nisaea</taxon>
    </lineage>
</organism>
<proteinExistence type="predicted"/>
<dbReference type="GO" id="GO:0050661">
    <property type="term" value="F:NADP binding"/>
    <property type="evidence" value="ECO:0007669"/>
    <property type="project" value="InterPro"/>
</dbReference>
<evidence type="ECO:0000313" key="6">
    <source>
        <dbReference type="Proteomes" id="UP001060336"/>
    </source>
</evidence>
<sequence length="294" mass="31538">MDQRIAFIGFGEAGSAVVSGWKDVPDIRVFDIKTDYEAQRPAMLSRYQEFGVAGRMSAAEAVQNADLVFCTVTADQAAIAAGNCAPHMKPGALWLDLNSCAPSTKKSAAETVEAAGARYVDVAVMAPVYPKRNMVPLLLAGPHAETVKPLLEALPMSPRVVEGPVGSASSIKMIRSIMMKGMEALTAECVLAAVRAGVDEEVLASLQASNPEIDWKARSSYNFERSLQHGIRRAAEMREVVKTVSDLGFAPDMASATVEWQDRMGGLGLGAEVSEELDYREIAAKITQRMMAGN</sequence>
<dbReference type="EMBL" id="CP102480">
    <property type="protein sequence ID" value="UUX48477.1"/>
    <property type="molecule type" value="Genomic_DNA"/>
</dbReference>
<dbReference type="InterPro" id="IPR013328">
    <property type="entry name" value="6PGD_dom2"/>
</dbReference>
<evidence type="ECO:0000259" key="3">
    <source>
        <dbReference type="Pfam" id="PF03446"/>
    </source>
</evidence>
<dbReference type="Pfam" id="PF09130">
    <property type="entry name" value="DUF1932"/>
    <property type="match status" value="1"/>
</dbReference>
<dbReference type="InterPro" id="IPR036291">
    <property type="entry name" value="NAD(P)-bd_dom_sf"/>
</dbReference>
<feature type="domain" description="Phosphogluconate dehydrogenase NAD-binding putative C-terminal" evidence="4">
    <location>
        <begin position="193"/>
        <end position="263"/>
    </location>
</feature>
<evidence type="ECO:0000256" key="2">
    <source>
        <dbReference type="PIRSR" id="PIRSR000103-1"/>
    </source>
</evidence>
<dbReference type="AlphaFoldDB" id="A0A9J7ASY7"/>
<dbReference type="Gene3D" id="3.40.50.720">
    <property type="entry name" value="NAD(P)-binding Rossmann-like Domain"/>
    <property type="match status" value="1"/>
</dbReference>
<dbReference type="RefSeq" id="WP_257766984.1">
    <property type="nucleotide sequence ID" value="NZ_CP102480.1"/>
</dbReference>
<evidence type="ECO:0000313" key="5">
    <source>
        <dbReference type="EMBL" id="UUX48477.1"/>
    </source>
</evidence>
<feature type="domain" description="6-phosphogluconate dehydrogenase NADP-binding" evidence="3">
    <location>
        <begin position="4"/>
        <end position="135"/>
    </location>
</feature>
<dbReference type="PIRSF" id="PIRSF000103">
    <property type="entry name" value="HIBADH"/>
    <property type="match status" value="1"/>
</dbReference>
<dbReference type="PANTHER" id="PTHR43580">
    <property type="entry name" value="OXIDOREDUCTASE GLYR1-RELATED"/>
    <property type="match status" value="1"/>
</dbReference>
<gene>
    <name evidence="5" type="ORF">NUH88_13780</name>
</gene>
<protein>
    <submittedName>
        <fullName evidence="5">DUF1932 domain-containing protein</fullName>
    </submittedName>
</protein>
<keyword evidence="1" id="KW-0560">Oxidoreductase</keyword>
<dbReference type="Proteomes" id="UP001060336">
    <property type="component" value="Chromosome"/>
</dbReference>
<dbReference type="PANTHER" id="PTHR43580:SF2">
    <property type="entry name" value="CYTOKINE-LIKE NUCLEAR FACTOR N-PAC"/>
    <property type="match status" value="1"/>
</dbReference>
<dbReference type="KEGG" id="naci:NUH88_13780"/>
<dbReference type="Pfam" id="PF03446">
    <property type="entry name" value="NAD_binding_2"/>
    <property type="match status" value="1"/>
</dbReference>
<dbReference type="InterPro" id="IPR051265">
    <property type="entry name" value="HIBADH-related_NP60_sf"/>
</dbReference>
<reference evidence="5" key="1">
    <citation type="submission" date="2022-08" db="EMBL/GenBank/DDBJ databases">
        <title>Nisaea acidiphila sp. nov., isolated from a marine algal debris and emended description of the genus Nisaea Urios et al. 2008.</title>
        <authorList>
            <person name="Kwon K."/>
        </authorList>
    </citation>
    <scope>NUCLEOTIDE SEQUENCE</scope>
    <source>
        <strain evidence="5">MEBiC11861</strain>
    </source>
</reference>
<accession>A0A9J7ASY7</accession>